<evidence type="ECO:0000256" key="6">
    <source>
        <dbReference type="ARBA" id="ARBA00023315"/>
    </source>
</evidence>
<keyword evidence="5 7" id="KW-0472">Membrane</keyword>
<evidence type="ECO:0000256" key="1">
    <source>
        <dbReference type="ARBA" id="ARBA00004533"/>
    </source>
</evidence>
<keyword evidence="7" id="KW-1133">Transmembrane helix</keyword>
<reference evidence="8 9" key="1">
    <citation type="submission" date="2020-11" db="EMBL/GenBank/DDBJ databases">
        <authorList>
            <person name="Peeters C."/>
        </authorList>
    </citation>
    <scope>NUCLEOTIDE SEQUENCE [LARGE SCALE GENOMIC DNA]</scope>
    <source>
        <strain evidence="8 9">LMG 7974</strain>
    </source>
</reference>
<name>A0ABM8Q4F8_9BACT</name>
<keyword evidence="4 8" id="KW-0808">Transferase</keyword>
<keyword evidence="7" id="KW-0812">Transmembrane</keyword>
<evidence type="ECO:0000256" key="5">
    <source>
        <dbReference type="ARBA" id="ARBA00023136"/>
    </source>
</evidence>
<keyword evidence="2" id="KW-1003">Cell membrane</keyword>
<dbReference type="EMBL" id="CAJHOF010000004">
    <property type="protein sequence ID" value="CAD7287684.1"/>
    <property type="molecule type" value="Genomic_DNA"/>
</dbReference>
<dbReference type="Pfam" id="PF03279">
    <property type="entry name" value="Lip_A_acyltrans"/>
    <property type="match status" value="1"/>
</dbReference>
<organism evidence="8 9">
    <name type="scientific">Campylobacter majalis</name>
    <dbReference type="NCBI Taxonomy" id="2790656"/>
    <lineage>
        <taxon>Bacteria</taxon>
        <taxon>Pseudomonadati</taxon>
        <taxon>Campylobacterota</taxon>
        <taxon>Epsilonproteobacteria</taxon>
        <taxon>Campylobacterales</taxon>
        <taxon>Campylobacteraceae</taxon>
        <taxon>Campylobacter</taxon>
    </lineage>
</organism>
<dbReference type="EC" id="2.3.1.241" evidence="8"/>
<evidence type="ECO:0000256" key="7">
    <source>
        <dbReference type="SAM" id="Phobius"/>
    </source>
</evidence>
<dbReference type="InterPro" id="IPR004960">
    <property type="entry name" value="LipA_acyltrans"/>
</dbReference>
<comment type="caution">
    <text evidence="8">The sequence shown here is derived from an EMBL/GenBank/DDBJ whole genome shotgun (WGS) entry which is preliminary data.</text>
</comment>
<dbReference type="PANTHER" id="PTHR30606">
    <property type="entry name" value="LIPID A BIOSYNTHESIS LAUROYL ACYLTRANSFERASE"/>
    <property type="match status" value="1"/>
</dbReference>
<protein>
    <submittedName>
        <fullName evidence="8">Lipid A biosynthesis lauroyltransferase</fullName>
        <ecNumber evidence="8">2.3.1.241</ecNumber>
    </submittedName>
</protein>
<comment type="subcellular location">
    <subcellularLocation>
        <location evidence="1">Cell inner membrane</location>
    </subcellularLocation>
</comment>
<proteinExistence type="predicted"/>
<evidence type="ECO:0000256" key="4">
    <source>
        <dbReference type="ARBA" id="ARBA00022679"/>
    </source>
</evidence>
<evidence type="ECO:0000313" key="8">
    <source>
        <dbReference type="EMBL" id="CAD7287684.1"/>
    </source>
</evidence>
<dbReference type="GO" id="GO:0008913">
    <property type="term" value="F:Kdo2-lipid IVA acyltransferase activity"/>
    <property type="evidence" value="ECO:0007669"/>
    <property type="project" value="UniProtKB-EC"/>
</dbReference>
<accession>A0ABM8Q4F8</accession>
<dbReference type="Proteomes" id="UP000789803">
    <property type="component" value="Unassembled WGS sequence"/>
</dbReference>
<sequence>MKEKIEYILVNFFIFLHRILPSRFMQWLLKCISDLLFFTLKSRRELTIDNIIKAYGKSLDEASILARANFNSLAKTIMEILDIYNDKRTLDSYIINAEEAKAKLKEISAGRQILFTTAHFGNWEILAHYFGAAGFEMVVIGREGNNRLIDTNITVPFRKRFGNELANKDNAMSKMVKFLKNGKNVGVMIDQKAGSINSIKTTFFGRECMTTKTIGSLKLKFNPVIVPIFAIRQDDGRFKIIIREFDESVIKGDKDADILAITQQINDIFEDVVRMAPQQWFWMHNRWKMD</sequence>
<dbReference type="CDD" id="cd07984">
    <property type="entry name" value="LPLAT_LABLAT-like"/>
    <property type="match status" value="1"/>
</dbReference>
<keyword evidence="9" id="KW-1185">Reference proteome</keyword>
<keyword evidence="6 8" id="KW-0012">Acyltransferase</keyword>
<gene>
    <name evidence="8" type="primary">lpxL</name>
    <name evidence="8" type="ORF">LMG7974_00564</name>
</gene>
<feature type="transmembrane region" description="Helical" evidence="7">
    <location>
        <begin position="7"/>
        <end position="29"/>
    </location>
</feature>
<evidence type="ECO:0000256" key="3">
    <source>
        <dbReference type="ARBA" id="ARBA00022519"/>
    </source>
</evidence>
<evidence type="ECO:0000313" key="9">
    <source>
        <dbReference type="Proteomes" id="UP000789803"/>
    </source>
</evidence>
<dbReference type="RefSeq" id="WP_229932384.1">
    <property type="nucleotide sequence ID" value="NZ_CAJHOF010000004.1"/>
</dbReference>
<evidence type="ECO:0000256" key="2">
    <source>
        <dbReference type="ARBA" id="ARBA00022475"/>
    </source>
</evidence>
<dbReference type="PANTHER" id="PTHR30606:SF10">
    <property type="entry name" value="PHOSPHATIDYLINOSITOL MANNOSIDE ACYLTRANSFERASE"/>
    <property type="match status" value="1"/>
</dbReference>
<keyword evidence="3" id="KW-0997">Cell inner membrane</keyword>